<gene>
    <name evidence="1" type="ORF">UFOVP407_20</name>
</gene>
<sequence>MDTLTQLRAANTERFEAWAGHPNSVDDALFNATELGGECGELLNIVKKLHRAAKGWKGSAATVQDLADEAADVIICVDKLVAPFGIDLRDAVVRKFNAASEKNGFPHRMNP</sequence>
<evidence type="ECO:0000313" key="1">
    <source>
        <dbReference type="EMBL" id="CAB4140078.1"/>
    </source>
</evidence>
<accession>A0A6J5M081</accession>
<dbReference type="CDD" id="cd11523">
    <property type="entry name" value="NTP-PPase"/>
    <property type="match status" value="1"/>
</dbReference>
<name>A0A6J5M081_9CAUD</name>
<reference evidence="1" key="1">
    <citation type="submission" date="2020-04" db="EMBL/GenBank/DDBJ databases">
        <authorList>
            <person name="Chiriac C."/>
            <person name="Salcher M."/>
            <person name="Ghai R."/>
            <person name="Kavagutti S V."/>
        </authorList>
    </citation>
    <scope>NUCLEOTIDE SEQUENCE</scope>
</reference>
<protein>
    <submittedName>
        <fullName evidence="1">NTP-PPase domain containing protein</fullName>
    </submittedName>
</protein>
<dbReference type="SUPFAM" id="SSF101386">
    <property type="entry name" value="all-alpha NTP pyrophosphatases"/>
    <property type="match status" value="1"/>
</dbReference>
<organism evidence="1">
    <name type="scientific">uncultured Caudovirales phage</name>
    <dbReference type="NCBI Taxonomy" id="2100421"/>
    <lineage>
        <taxon>Viruses</taxon>
        <taxon>Duplodnaviria</taxon>
        <taxon>Heunggongvirae</taxon>
        <taxon>Uroviricota</taxon>
        <taxon>Caudoviricetes</taxon>
        <taxon>Peduoviridae</taxon>
        <taxon>Maltschvirus</taxon>
        <taxon>Maltschvirus maltsch</taxon>
    </lineage>
</organism>
<dbReference type="EMBL" id="LR796379">
    <property type="protein sequence ID" value="CAB4140078.1"/>
    <property type="molecule type" value="Genomic_DNA"/>
</dbReference>
<dbReference type="Gene3D" id="1.10.287.1080">
    <property type="entry name" value="MazG-like"/>
    <property type="match status" value="1"/>
</dbReference>
<proteinExistence type="predicted"/>